<comment type="similarity">
    <text evidence="1">Belongs to the HipA Ser/Thr kinase family.</text>
</comment>
<feature type="domain" description="HipA N-terminal subdomain 1" evidence="5">
    <location>
        <begin position="12"/>
        <end position="121"/>
    </location>
</feature>
<evidence type="ECO:0000256" key="1">
    <source>
        <dbReference type="ARBA" id="ARBA00010164"/>
    </source>
</evidence>
<dbReference type="EMBL" id="CP138327">
    <property type="protein sequence ID" value="WXU00089.1"/>
    <property type="molecule type" value="Genomic_DNA"/>
</dbReference>
<dbReference type="InterPro" id="IPR012893">
    <property type="entry name" value="HipA-like_C"/>
</dbReference>
<keyword evidence="2" id="KW-0808">Transferase</keyword>
<dbReference type="InterPro" id="IPR052028">
    <property type="entry name" value="HipA_Ser/Thr_kinase"/>
</dbReference>
<dbReference type="GO" id="GO:0005829">
    <property type="term" value="C:cytosol"/>
    <property type="evidence" value="ECO:0007669"/>
    <property type="project" value="TreeGrafter"/>
</dbReference>
<proteinExistence type="inferred from homology"/>
<evidence type="ECO:0000256" key="2">
    <source>
        <dbReference type="ARBA" id="ARBA00022679"/>
    </source>
</evidence>
<protein>
    <recommendedName>
        <fullName evidence="7">Toxin HipA</fullName>
    </recommendedName>
</protein>
<accession>A0AAU6PGC8</accession>
<name>A0AAU6PGC8_9GAMM</name>
<gene>
    <name evidence="6" type="ORF">Ctma_0800</name>
</gene>
<reference evidence="6" key="1">
    <citation type="submission" date="2023-10" db="EMBL/GenBank/DDBJ databases">
        <title>The first scallop-associated chemosynthetic bacterial symbiont.</title>
        <authorList>
            <person name="Lin Y.-T."/>
            <person name="Sun J."/>
            <person name="Ip J.C.-H."/>
            <person name="He X."/>
            <person name="Gao Z.-M."/>
            <person name="Perez M."/>
            <person name="Xu T."/>
            <person name="Qian P.-Y."/>
            <person name="Qiu J.-W."/>
        </authorList>
    </citation>
    <scope>NUCLEOTIDE SEQUENCE</scope>
    <source>
        <strain evidence="6">Gill1</strain>
    </source>
</reference>
<feature type="domain" description="HipA-like C-terminal" evidence="4">
    <location>
        <begin position="164"/>
        <end position="395"/>
    </location>
</feature>
<evidence type="ECO:0008006" key="7">
    <source>
        <dbReference type="Google" id="ProtNLM"/>
    </source>
</evidence>
<dbReference type="InterPro" id="IPR017508">
    <property type="entry name" value="HipA_N1"/>
</dbReference>
<dbReference type="Gene3D" id="1.10.1070.20">
    <property type="match status" value="1"/>
</dbReference>
<sequence length="430" mass="48489">MANFDKKNQVVDVMLWGQHIGSIYEKPRSNGFYLFQYADGISTGINPAPIYMPVNNEVYDFDLSKKTFKGLPGMIADSLPDNFGNALVDQYMEKKGIDKDKITALDRLLYMGKRGMGALEFEPASAQEEVSHYPLAMSDLVESARKAIQGKLSEVASNLIQIGSSAGGARPKAVIGWNRETKNIIAGQFELPEDYEHWLLKFDGVGEDKELGGGNGYGCIEYVYYLMAQEAGIQMSECKLLKDGDRTHFMTKRFDRVDGQKIHMQSFCALAHQDFNIPYVTDYSLLLRTAQRLDISKKSIAEIYKRMVFNVLSNNCDDHTKNFSFLMDKTGKWLLAPAFDVTHAYNPNGDWTSKHQMLINGKAGINEIRREDLVGVARKFSINKPDKMIDEVKNALLNWDAFASKNGVSDKQRVKISKEINVNIKHFGLQ</sequence>
<evidence type="ECO:0000313" key="6">
    <source>
        <dbReference type="EMBL" id="WXU00089.1"/>
    </source>
</evidence>
<evidence type="ECO:0000259" key="5">
    <source>
        <dbReference type="Pfam" id="PF13657"/>
    </source>
</evidence>
<dbReference type="GO" id="GO:0004674">
    <property type="term" value="F:protein serine/threonine kinase activity"/>
    <property type="evidence" value="ECO:0007669"/>
    <property type="project" value="TreeGrafter"/>
</dbReference>
<dbReference type="AlphaFoldDB" id="A0AAU6PGC8"/>
<dbReference type="Pfam" id="PF07804">
    <property type="entry name" value="HipA_C"/>
    <property type="match status" value="1"/>
</dbReference>
<dbReference type="PANTHER" id="PTHR37419">
    <property type="entry name" value="SERINE/THREONINE-PROTEIN KINASE TOXIN HIPA"/>
    <property type="match status" value="1"/>
</dbReference>
<evidence type="ECO:0000259" key="4">
    <source>
        <dbReference type="Pfam" id="PF07804"/>
    </source>
</evidence>
<organism evidence="6">
    <name type="scientific">Catillopecten margaritatus gill symbiont</name>
    <dbReference type="NCBI Taxonomy" id="3083288"/>
    <lineage>
        <taxon>Bacteria</taxon>
        <taxon>Pseudomonadati</taxon>
        <taxon>Pseudomonadota</taxon>
        <taxon>Gammaproteobacteria</taxon>
        <taxon>sulfur-oxidizing symbionts</taxon>
    </lineage>
</organism>
<dbReference type="PANTHER" id="PTHR37419:SF8">
    <property type="entry name" value="TOXIN YJJJ"/>
    <property type="match status" value="1"/>
</dbReference>
<evidence type="ECO:0000256" key="3">
    <source>
        <dbReference type="ARBA" id="ARBA00022777"/>
    </source>
</evidence>
<dbReference type="Pfam" id="PF13657">
    <property type="entry name" value="Couple_hipA"/>
    <property type="match status" value="1"/>
</dbReference>
<keyword evidence="3" id="KW-0418">Kinase</keyword>